<sequence length="678" mass="76645">MEALYFRAFLWYNVCLRGYKMKKFRFETIHLIMMGLILFGLLALCVSIMQSKILILLAIFLVLLFVVALLWYQKEAYQLSDLAHIELLNEQTEDNLKTLLDNMPVGVVQFDQETNAVEWYNPYAELIFTTEEGFIQNSLIQQIITEKRREDISQTFEVSGNKYTSYIDVSSGIFYFFDSFVGNRQLADASMLRPVVGIISVDNYDDITDDLSDADTSKINSFVANFIDEFMESKRIFYRRVNMDRYYFFTDFKTLNDLMDNKFSVLEEFRKEAQDAQRPLTLSIGISFGEENHSQIGQVALENLNIALVRGGDQIVIRENADHTNPIYFGGGSVSTVKRSRTRTRAMMTAISDRIKMVDNVFIVGHRKLDMDALGSAVGMQFFAGNIIENSFAVYNPDEMSPDIERAIERLQADGKTRLISVSQAMGLVTPRSLLVMVDHSKISLTLSKEFYEQFQNVIVVDHHRRDDDFPDNAILTFIESGASSAAELVTELIQFQNAKKRLNKIQASVLMAGIMLDTKNFSTRVTSRTFDVASYLRSKGSDSVEIQNISATDFEEYKQINEIILQGERLGDSIIVAAGEKNHLYSNVIASKAADTILSMAHVEASFVLVETASHKIAISARSRSKINVQRVMEKLGGGGHFNLAACQLTDISLPQAKHLLLKTINMTMKETGEVES</sequence>
<feature type="binding site" evidence="7">
    <location>
        <position position="366"/>
    </location>
    <ligand>
        <name>Mn(2+)</name>
        <dbReference type="ChEBI" id="CHEBI:29035"/>
        <label>1</label>
    </ligand>
</feature>
<dbReference type="PANTHER" id="PTHR47618">
    <property type="entry name" value="BIFUNCTIONAL OLIGORIBONUCLEASE AND PAP PHOSPHATASE NRNA"/>
    <property type="match status" value="1"/>
</dbReference>
<dbReference type="Gene3D" id="3.90.1640.10">
    <property type="entry name" value="inorganic pyrophosphatase (n-terminal core)"/>
    <property type="match status" value="1"/>
</dbReference>
<dbReference type="EC" id="3.1.4.-" evidence="6"/>
<dbReference type="PIRSF" id="PIRSF026583">
    <property type="entry name" value="YybT"/>
    <property type="match status" value="1"/>
</dbReference>
<comment type="catalytic activity">
    <reaction evidence="6">
        <text>3',3'-c-di-AMP + H2O = 5'-O-phosphonoadenylyl-(3'-&gt;5')-adenosine + H(+)</text>
        <dbReference type="Rhea" id="RHEA:54420"/>
        <dbReference type="ChEBI" id="CHEBI:15377"/>
        <dbReference type="ChEBI" id="CHEBI:15378"/>
        <dbReference type="ChEBI" id="CHEBI:71500"/>
        <dbReference type="ChEBI" id="CHEBI:138171"/>
    </reaction>
</comment>
<dbReference type="Proteomes" id="UP000002433">
    <property type="component" value="Chromosome"/>
</dbReference>
<keyword evidence="7" id="KW-0479">Metal-binding</keyword>
<dbReference type="Gene3D" id="3.10.310.30">
    <property type="match status" value="1"/>
</dbReference>
<feature type="binding site" evidence="7">
    <location>
        <position position="370"/>
    </location>
    <ligand>
        <name>Mn(2+)</name>
        <dbReference type="ChEBI" id="CHEBI:29035"/>
        <label>1</label>
    </ligand>
</feature>
<dbReference type="GO" id="GO:0106409">
    <property type="term" value="F:cyclic-di-AMP phosphodiesterase activity"/>
    <property type="evidence" value="ECO:0007669"/>
    <property type="project" value="RHEA"/>
</dbReference>
<feature type="binding site" evidence="7">
    <location>
        <position position="463"/>
    </location>
    <ligand>
        <name>Mn(2+)</name>
        <dbReference type="ChEBI" id="CHEBI:29035"/>
        <label>2</label>
    </ligand>
</feature>
<evidence type="ECO:0000256" key="3">
    <source>
        <dbReference type="ARBA" id="ARBA00022692"/>
    </source>
</evidence>
<comment type="similarity">
    <text evidence="6">Belongs to the GdpP/PdeA phosphodiesterase family.</text>
</comment>
<protein>
    <recommendedName>
        <fullName evidence="6">Cyclic-di-AMP phosphodiesterase</fullName>
        <ecNumber evidence="6">3.1.4.-</ecNumber>
    </recommendedName>
</protein>
<evidence type="ECO:0000256" key="6">
    <source>
        <dbReference type="PIRNR" id="PIRNR026583"/>
    </source>
</evidence>
<dbReference type="GO" id="GO:0046872">
    <property type="term" value="F:metal ion binding"/>
    <property type="evidence" value="ECO:0007669"/>
    <property type="project" value="UniProtKB-KW"/>
</dbReference>
<comment type="subcellular location">
    <subcellularLocation>
        <location evidence="1">Cell membrane</location>
        <topology evidence="1">Multi-pass membrane protein</topology>
    </subcellularLocation>
</comment>
<feature type="binding site" evidence="7">
    <location>
        <position position="372"/>
    </location>
    <ligand>
        <name>Mn(2+)</name>
        <dbReference type="ChEBI" id="CHEBI:29035"/>
        <label>2</label>
    </ligand>
</feature>
<keyword evidence="7" id="KW-0464">Manganese</keyword>
<dbReference type="GO" id="GO:0005886">
    <property type="term" value="C:plasma membrane"/>
    <property type="evidence" value="ECO:0007669"/>
    <property type="project" value="UniProtKB-SubCell"/>
</dbReference>
<dbReference type="EMBL" id="CP000259">
    <property type="protein sequence ID" value="ABF33035.1"/>
    <property type="molecule type" value="Genomic_DNA"/>
</dbReference>
<organism evidence="12 13">
    <name type="scientific">Streptococcus pyogenes serotype M12 (strain MGAS9429)</name>
    <dbReference type="NCBI Taxonomy" id="370551"/>
    <lineage>
        <taxon>Bacteria</taxon>
        <taxon>Bacillati</taxon>
        <taxon>Bacillota</taxon>
        <taxon>Bacilli</taxon>
        <taxon>Lactobacillales</taxon>
        <taxon>Streptococcaceae</taxon>
        <taxon>Streptococcus</taxon>
    </lineage>
</organism>
<dbReference type="Pfam" id="PF01368">
    <property type="entry name" value="DHH"/>
    <property type="match status" value="1"/>
</dbReference>
<dbReference type="InterPro" id="IPR049553">
    <property type="entry name" value="GdpP-like_PAS"/>
</dbReference>
<keyword evidence="2 6" id="KW-1003">Cell membrane</keyword>
<feature type="binding site" evidence="7">
    <location>
        <position position="518"/>
    </location>
    <ligand>
        <name>Mn(2+)</name>
        <dbReference type="ChEBI" id="CHEBI:29035"/>
        <label>2</label>
    </ligand>
</feature>
<dbReference type="InterPro" id="IPR003156">
    <property type="entry name" value="DHHA1_dom"/>
</dbReference>
<dbReference type="SUPFAM" id="SSF64182">
    <property type="entry name" value="DHH phosphoesterases"/>
    <property type="match status" value="1"/>
</dbReference>
<dbReference type="AlphaFoldDB" id="Q1JJD8"/>
<evidence type="ECO:0000259" key="9">
    <source>
        <dbReference type="Pfam" id="PF01368"/>
    </source>
</evidence>
<feature type="transmembrane region" description="Helical" evidence="8">
    <location>
        <begin position="28"/>
        <end position="46"/>
    </location>
</feature>
<dbReference type="GO" id="GO:0003676">
    <property type="term" value="F:nucleic acid binding"/>
    <property type="evidence" value="ECO:0007669"/>
    <property type="project" value="UniProtKB-UniRule"/>
</dbReference>
<reference evidence="12 13" key="1">
    <citation type="journal article" date="2006" name="Proc. Natl. Acad. Sci. U.S.A.">
        <title>Molecular genetic anatomy of inter- and intraserotype variation in the human bacterial pathogen group A Streptococcus.</title>
        <authorList>
            <person name="Beres S.B."/>
            <person name="Richter E.W."/>
            <person name="Nagiec M.J."/>
            <person name="Sumby P."/>
            <person name="Porcella S.F."/>
            <person name="DeLeo F.R."/>
            <person name="Musser J.M."/>
        </authorList>
    </citation>
    <scope>NUCLEOTIDE SEQUENCE [LARGE SCALE GENOMIC DNA]</scope>
    <source>
        <strain evidence="12 13">MGAS9429</strain>
    </source>
</reference>
<evidence type="ECO:0000256" key="1">
    <source>
        <dbReference type="ARBA" id="ARBA00004651"/>
    </source>
</evidence>
<evidence type="ECO:0000313" key="12">
    <source>
        <dbReference type="EMBL" id="ABF33035.1"/>
    </source>
</evidence>
<dbReference type="Pfam" id="PF02272">
    <property type="entry name" value="DHHA1"/>
    <property type="match status" value="1"/>
</dbReference>
<dbReference type="InterPro" id="IPR014528">
    <property type="entry name" value="GdpP/PdeA"/>
</dbReference>
<dbReference type="Pfam" id="PF21370">
    <property type="entry name" value="PAS_GdpP"/>
    <property type="match status" value="1"/>
</dbReference>
<dbReference type="KEGG" id="spk:MGAS9429_Spy1848"/>
<dbReference type="HOGENOM" id="CLU_018278_0_0_9"/>
<keyword evidence="3 8" id="KW-0812">Transmembrane</keyword>
<evidence type="ECO:0000259" key="10">
    <source>
        <dbReference type="Pfam" id="PF02272"/>
    </source>
</evidence>
<evidence type="ECO:0000256" key="5">
    <source>
        <dbReference type="ARBA" id="ARBA00023136"/>
    </source>
</evidence>
<keyword evidence="6" id="KW-0378">Hydrolase</keyword>
<feature type="binding site" evidence="7">
    <location>
        <position position="439"/>
    </location>
    <ligand>
        <name>Mn(2+)</name>
        <dbReference type="ChEBI" id="CHEBI:29035"/>
        <label>2</label>
    </ligand>
</feature>
<feature type="binding site" evidence="7">
    <location>
        <position position="439"/>
    </location>
    <ligand>
        <name>Mn(2+)</name>
        <dbReference type="ChEBI" id="CHEBI:29035"/>
        <label>1</label>
    </ligand>
</feature>
<dbReference type="InterPro" id="IPR001667">
    <property type="entry name" value="DDH_dom"/>
</dbReference>
<comment type="function">
    <text evidence="6">Has phosphodiesterase (PDE) activity against cyclic-di-AMP (c-di-AMP).</text>
</comment>
<dbReference type="GO" id="GO:0016787">
    <property type="term" value="F:hydrolase activity"/>
    <property type="evidence" value="ECO:0007669"/>
    <property type="project" value="UniProtKB-UniRule"/>
</dbReference>
<dbReference type="Gene3D" id="3.30.450.20">
    <property type="entry name" value="PAS domain"/>
    <property type="match status" value="1"/>
</dbReference>
<dbReference type="InterPro" id="IPR038763">
    <property type="entry name" value="DHH_sf"/>
</dbReference>
<evidence type="ECO:0000256" key="4">
    <source>
        <dbReference type="ARBA" id="ARBA00022989"/>
    </source>
</evidence>
<feature type="domain" description="DHHA1" evidence="10">
    <location>
        <begin position="584"/>
        <end position="671"/>
    </location>
</feature>
<evidence type="ECO:0000313" key="13">
    <source>
        <dbReference type="Proteomes" id="UP000002433"/>
    </source>
</evidence>
<dbReference type="InterPro" id="IPR051319">
    <property type="entry name" value="Oligoribo/pAp-PDE_c-di-AMP_PDE"/>
</dbReference>
<feature type="transmembrane region" description="Helical" evidence="8">
    <location>
        <begin position="53"/>
        <end position="72"/>
    </location>
</feature>
<dbReference type="Pfam" id="PF24898">
    <property type="entry name" value="GGDEF_GdpP"/>
    <property type="match status" value="1"/>
</dbReference>
<name>Q1JJD8_STRPC</name>
<accession>Q1JJD8</accession>
<keyword evidence="5 6" id="KW-0472">Membrane</keyword>
<comment type="cofactor">
    <cofactor evidence="7">
        <name>Mn(2+)</name>
        <dbReference type="ChEBI" id="CHEBI:29035"/>
    </cofactor>
    <text evidence="7">For phosphodiesterase activity, probably binds 2 Mn(2+) per subunit.</text>
</comment>
<evidence type="ECO:0000256" key="8">
    <source>
        <dbReference type="SAM" id="Phobius"/>
    </source>
</evidence>
<evidence type="ECO:0000256" key="7">
    <source>
        <dbReference type="PIRSR" id="PIRSR026583-50"/>
    </source>
</evidence>
<evidence type="ECO:0000256" key="2">
    <source>
        <dbReference type="ARBA" id="ARBA00022475"/>
    </source>
</evidence>
<evidence type="ECO:0000259" key="11">
    <source>
        <dbReference type="Pfam" id="PF21370"/>
    </source>
</evidence>
<keyword evidence="4 8" id="KW-1133">Transmembrane helix</keyword>
<feature type="domain" description="Cyclic-di-AMP phosphodiesterase GdpP-like PAS" evidence="11">
    <location>
        <begin position="100"/>
        <end position="178"/>
    </location>
</feature>
<dbReference type="PANTHER" id="PTHR47618:SF2">
    <property type="entry name" value="CYCLIC-DI-AMP PHOSPHODIESTERASE GDPP"/>
    <property type="match status" value="1"/>
</dbReference>
<proteinExistence type="inferred from homology"/>
<feature type="domain" description="DDH" evidence="9">
    <location>
        <begin position="360"/>
        <end position="515"/>
    </location>
</feature>
<gene>
    <name evidence="12" type="ordered locus">MGAS9429_Spy1848</name>
</gene>